<proteinExistence type="predicted"/>
<name>A0A2U1LNJ0_ARTAN</name>
<accession>A0A2U1LNJ0</accession>
<evidence type="ECO:0000313" key="9">
    <source>
        <dbReference type="Proteomes" id="UP000245207"/>
    </source>
</evidence>
<evidence type="ECO:0000256" key="5">
    <source>
        <dbReference type="ARBA" id="ARBA00022842"/>
    </source>
</evidence>
<dbReference type="InterPro" id="IPR036397">
    <property type="entry name" value="RNaseH_sf"/>
</dbReference>
<gene>
    <name evidence="8" type="ORF">CTI12_AA417010</name>
</gene>
<dbReference type="CDD" id="cd06127">
    <property type="entry name" value="DEDDh"/>
    <property type="match status" value="1"/>
</dbReference>
<dbReference type="GO" id="GO:0008408">
    <property type="term" value="F:3'-5' exonuclease activity"/>
    <property type="evidence" value="ECO:0007669"/>
    <property type="project" value="TreeGrafter"/>
</dbReference>
<reference evidence="8 9" key="1">
    <citation type="journal article" date="2018" name="Mol. Plant">
        <title>The genome of Artemisia annua provides insight into the evolution of Asteraceae family and artemisinin biosynthesis.</title>
        <authorList>
            <person name="Shen Q."/>
            <person name="Zhang L."/>
            <person name="Liao Z."/>
            <person name="Wang S."/>
            <person name="Yan T."/>
            <person name="Shi P."/>
            <person name="Liu M."/>
            <person name="Fu X."/>
            <person name="Pan Q."/>
            <person name="Wang Y."/>
            <person name="Lv Z."/>
            <person name="Lu X."/>
            <person name="Zhang F."/>
            <person name="Jiang W."/>
            <person name="Ma Y."/>
            <person name="Chen M."/>
            <person name="Hao X."/>
            <person name="Li L."/>
            <person name="Tang Y."/>
            <person name="Lv G."/>
            <person name="Zhou Y."/>
            <person name="Sun X."/>
            <person name="Brodelius P.E."/>
            <person name="Rose J.K.C."/>
            <person name="Tang K."/>
        </authorList>
    </citation>
    <scope>NUCLEOTIDE SEQUENCE [LARGE SCALE GENOMIC DNA]</scope>
    <source>
        <strain evidence="9">cv. Huhao1</strain>
        <tissue evidence="8">Leaf</tissue>
    </source>
</reference>
<keyword evidence="9" id="KW-1185">Reference proteome</keyword>
<feature type="domain" description="Exonuclease" evidence="7">
    <location>
        <begin position="7"/>
        <end position="181"/>
    </location>
</feature>
<dbReference type="GO" id="GO:0016740">
    <property type="term" value="F:transferase activity"/>
    <property type="evidence" value="ECO:0007669"/>
    <property type="project" value="UniProtKB-KW"/>
</dbReference>
<dbReference type="Gene3D" id="3.30.420.10">
    <property type="entry name" value="Ribonuclease H-like superfamily/Ribonuclease H"/>
    <property type="match status" value="1"/>
</dbReference>
<dbReference type="InterPro" id="IPR012337">
    <property type="entry name" value="RNaseH-like_sf"/>
</dbReference>
<dbReference type="PANTHER" id="PTHR30231:SF26">
    <property type="entry name" value="PROTEIN NEN4"/>
    <property type="match status" value="1"/>
</dbReference>
<organism evidence="8 9">
    <name type="scientific">Artemisia annua</name>
    <name type="common">Sweet wormwood</name>
    <dbReference type="NCBI Taxonomy" id="35608"/>
    <lineage>
        <taxon>Eukaryota</taxon>
        <taxon>Viridiplantae</taxon>
        <taxon>Streptophyta</taxon>
        <taxon>Embryophyta</taxon>
        <taxon>Tracheophyta</taxon>
        <taxon>Spermatophyta</taxon>
        <taxon>Magnoliopsida</taxon>
        <taxon>eudicotyledons</taxon>
        <taxon>Gunneridae</taxon>
        <taxon>Pentapetalae</taxon>
        <taxon>asterids</taxon>
        <taxon>campanulids</taxon>
        <taxon>Asterales</taxon>
        <taxon>Asteraceae</taxon>
        <taxon>Asteroideae</taxon>
        <taxon>Anthemideae</taxon>
        <taxon>Artemisiinae</taxon>
        <taxon>Artemisia</taxon>
    </lineage>
</organism>
<feature type="compositionally biased region" description="Polar residues" evidence="6">
    <location>
        <begin position="195"/>
        <end position="219"/>
    </location>
</feature>
<dbReference type="GO" id="GO:0046872">
    <property type="term" value="F:metal ion binding"/>
    <property type="evidence" value="ECO:0007669"/>
    <property type="project" value="UniProtKB-KW"/>
</dbReference>
<dbReference type="Pfam" id="PF00929">
    <property type="entry name" value="RNase_T"/>
    <property type="match status" value="1"/>
</dbReference>
<feature type="region of interest" description="Disordered" evidence="6">
    <location>
        <begin position="191"/>
        <end position="293"/>
    </location>
</feature>
<sequence>MQEMSNEIVFFDLETNVPRKPEQKFWVLEFGAMVVCPRKLVELESYSTLIRPGDLSVVGVKPARDHGISRGTVLEAPSFEEVADKIFKILNGRIWAGHNIQRFDCVRIKAAFEEIGRPAPEPVALIDSLWVLSEKFGKRAGNMKMASLASYFGLGEQKHRSLDDVRMNLEVLKHCATVLFLESSLPSILEDQWQHDSPPNITTRSRSNLMESSVSSTMNKRWPQEESRVSSTTNKPWPQEESREFSTTNKQLPQEESRVSSSRNKRWPQEATPTMITRSRSKPYSDETSRKYTSTVLNHRRVVPYPTGSLGQMTEKVKNILCNARTTPLNNLLKHSHTLLR</sequence>
<evidence type="ECO:0000259" key="7">
    <source>
        <dbReference type="SMART" id="SM00479"/>
    </source>
</evidence>
<evidence type="ECO:0000256" key="4">
    <source>
        <dbReference type="ARBA" id="ARBA00022839"/>
    </source>
</evidence>
<dbReference type="FunFam" id="3.30.420.10:FF:000040">
    <property type="entry name" value="Exonuclease family protein"/>
    <property type="match status" value="1"/>
</dbReference>
<keyword evidence="3" id="KW-0378">Hydrolase</keyword>
<keyword evidence="4" id="KW-0269">Exonuclease</keyword>
<dbReference type="STRING" id="35608.A0A2U1LNJ0"/>
<dbReference type="InterPro" id="IPR013520">
    <property type="entry name" value="Ribonucl_H"/>
</dbReference>
<evidence type="ECO:0000256" key="6">
    <source>
        <dbReference type="SAM" id="MobiDB-lite"/>
    </source>
</evidence>
<dbReference type="SUPFAM" id="SSF53098">
    <property type="entry name" value="Ribonuclease H-like"/>
    <property type="match status" value="1"/>
</dbReference>
<comment type="cofactor">
    <cofactor evidence="1">
        <name>Mg(2+)</name>
        <dbReference type="ChEBI" id="CHEBI:18420"/>
    </cofactor>
</comment>
<dbReference type="AlphaFoldDB" id="A0A2U1LNJ0"/>
<dbReference type="OrthoDB" id="2018529at2759"/>
<comment type="caution">
    <text evidence="8">The sequence shown here is derived from an EMBL/GenBank/DDBJ whole genome shotgun (WGS) entry which is preliminary data.</text>
</comment>
<keyword evidence="2" id="KW-0479">Metal-binding</keyword>
<keyword evidence="8" id="KW-0808">Transferase</keyword>
<dbReference type="EMBL" id="PKPP01008490">
    <property type="protein sequence ID" value="PWA50571.1"/>
    <property type="molecule type" value="Genomic_DNA"/>
</dbReference>
<evidence type="ECO:0000256" key="3">
    <source>
        <dbReference type="ARBA" id="ARBA00022801"/>
    </source>
</evidence>
<evidence type="ECO:0000313" key="8">
    <source>
        <dbReference type="EMBL" id="PWA50571.1"/>
    </source>
</evidence>
<evidence type="ECO:0000256" key="2">
    <source>
        <dbReference type="ARBA" id="ARBA00022723"/>
    </source>
</evidence>
<keyword evidence="5" id="KW-0460">Magnesium</keyword>
<dbReference type="SMART" id="SM00479">
    <property type="entry name" value="EXOIII"/>
    <property type="match status" value="1"/>
</dbReference>
<dbReference type="GO" id="GO:0003676">
    <property type="term" value="F:nucleic acid binding"/>
    <property type="evidence" value="ECO:0007669"/>
    <property type="project" value="InterPro"/>
</dbReference>
<keyword evidence="4" id="KW-0540">Nuclease</keyword>
<dbReference type="PANTHER" id="PTHR30231">
    <property type="entry name" value="DNA POLYMERASE III SUBUNIT EPSILON"/>
    <property type="match status" value="1"/>
</dbReference>
<protein>
    <submittedName>
        <fullName evidence="8">Polynucleotidyl transferase, ribonuclease H-like superfamily protein</fullName>
    </submittedName>
</protein>
<evidence type="ECO:0000256" key="1">
    <source>
        <dbReference type="ARBA" id="ARBA00001946"/>
    </source>
</evidence>
<dbReference type="Proteomes" id="UP000245207">
    <property type="component" value="Unassembled WGS sequence"/>
</dbReference>